<dbReference type="SUPFAM" id="SSF54211">
    <property type="entry name" value="Ribosomal protein S5 domain 2-like"/>
    <property type="match status" value="2"/>
</dbReference>
<evidence type="ECO:0000259" key="11">
    <source>
        <dbReference type="PROSITE" id="PS50126"/>
    </source>
</evidence>
<keyword evidence="10" id="KW-0812">Transmembrane</keyword>
<dbReference type="AlphaFoldDB" id="A0A8C4QJW0"/>
<dbReference type="Pfam" id="PF03725">
    <property type="entry name" value="RNase_PH_C"/>
    <property type="match status" value="1"/>
</dbReference>
<dbReference type="InterPro" id="IPR036612">
    <property type="entry name" value="KH_dom_type_1_sf"/>
</dbReference>
<reference evidence="12" key="2">
    <citation type="submission" date="2025-09" db="UniProtKB">
        <authorList>
            <consortium name="Ensembl"/>
        </authorList>
    </citation>
    <scope>IDENTIFICATION</scope>
</reference>
<dbReference type="Ensembl" id="ENSEBUT00000017027.1">
    <property type="protein sequence ID" value="ENSEBUP00000016450.1"/>
    <property type="gene ID" value="ENSEBUG00000010305.1"/>
</dbReference>
<evidence type="ECO:0000256" key="7">
    <source>
        <dbReference type="ARBA" id="ARBA00031451"/>
    </source>
</evidence>
<dbReference type="GO" id="GO:0000958">
    <property type="term" value="P:mitochondrial mRNA catabolic process"/>
    <property type="evidence" value="ECO:0007669"/>
    <property type="project" value="TreeGrafter"/>
</dbReference>
<name>A0A8C4QJW0_EPTBU</name>
<dbReference type="Gene3D" id="3.30.1370.10">
    <property type="entry name" value="K Homology domain, type 1"/>
    <property type="match status" value="1"/>
</dbReference>
<feature type="domain" description="S1 motif" evidence="11">
    <location>
        <begin position="553"/>
        <end position="624"/>
    </location>
</feature>
<dbReference type="PROSITE" id="PS50084">
    <property type="entry name" value="KH_TYPE_1"/>
    <property type="match status" value="1"/>
</dbReference>
<dbReference type="GO" id="GO:0000965">
    <property type="term" value="P:mitochondrial RNA 3'-end processing"/>
    <property type="evidence" value="ECO:0007669"/>
    <property type="project" value="TreeGrafter"/>
</dbReference>
<evidence type="ECO:0000256" key="8">
    <source>
        <dbReference type="PROSITE-ProRule" id="PRU00117"/>
    </source>
</evidence>
<dbReference type="GeneTree" id="ENSGT00390000014001"/>
<dbReference type="CDD" id="cd09033">
    <property type="entry name" value="KH-I_PNPT1"/>
    <property type="match status" value="1"/>
</dbReference>
<dbReference type="FunFam" id="2.40.50.140:FF:000113">
    <property type="entry name" value="polyribonucleotide nucleotidyltransferase 1, mitochondrial"/>
    <property type="match status" value="1"/>
</dbReference>
<evidence type="ECO:0000256" key="10">
    <source>
        <dbReference type="SAM" id="Phobius"/>
    </source>
</evidence>
<dbReference type="PANTHER" id="PTHR11252:SF0">
    <property type="entry name" value="POLYRIBONUCLEOTIDE NUCLEOTIDYLTRANSFERASE 1, MITOCHONDRIAL"/>
    <property type="match status" value="1"/>
</dbReference>
<dbReference type="InterPro" id="IPR027408">
    <property type="entry name" value="PNPase/RNase_PH_dom_sf"/>
</dbReference>
<dbReference type="SUPFAM" id="SSF54791">
    <property type="entry name" value="Eukaryotic type KH-domain (KH-domain type I)"/>
    <property type="match status" value="1"/>
</dbReference>
<dbReference type="GO" id="GO:0004654">
    <property type="term" value="F:polyribonucleotide nucleotidyltransferase activity"/>
    <property type="evidence" value="ECO:0007669"/>
    <property type="project" value="UniProtKB-EC"/>
</dbReference>
<feature type="region of interest" description="Disordered" evidence="9">
    <location>
        <begin position="637"/>
        <end position="658"/>
    </location>
</feature>
<dbReference type="GO" id="GO:0005739">
    <property type="term" value="C:mitochondrion"/>
    <property type="evidence" value="ECO:0007669"/>
    <property type="project" value="TreeGrafter"/>
</dbReference>
<dbReference type="SMART" id="SM00322">
    <property type="entry name" value="KH"/>
    <property type="match status" value="1"/>
</dbReference>
<dbReference type="InterPro" id="IPR003029">
    <property type="entry name" value="S1_domain"/>
</dbReference>
<keyword evidence="10" id="KW-0472">Membrane</keyword>
<dbReference type="Gene3D" id="3.30.230.70">
    <property type="entry name" value="GHMP Kinase, N-terminal domain"/>
    <property type="match status" value="3"/>
</dbReference>
<dbReference type="GO" id="GO:0003723">
    <property type="term" value="F:RNA binding"/>
    <property type="evidence" value="ECO:0007669"/>
    <property type="project" value="UniProtKB-UniRule"/>
</dbReference>
<protein>
    <recommendedName>
        <fullName evidence="2">polyribonucleotide nucleotidyltransferase</fullName>
        <ecNumber evidence="2">2.7.7.8</ecNumber>
    </recommendedName>
    <alternativeName>
        <fullName evidence="7">Polynucleotide phosphorylase 1</fullName>
    </alternativeName>
</protein>
<evidence type="ECO:0000256" key="3">
    <source>
        <dbReference type="ARBA" id="ARBA00022490"/>
    </source>
</evidence>
<feature type="compositionally biased region" description="Basic and acidic residues" evidence="9">
    <location>
        <begin position="638"/>
        <end position="658"/>
    </location>
</feature>
<proteinExistence type="inferred from homology"/>
<dbReference type="GO" id="GO:0005829">
    <property type="term" value="C:cytosol"/>
    <property type="evidence" value="ECO:0007669"/>
    <property type="project" value="TreeGrafter"/>
</dbReference>
<evidence type="ECO:0000313" key="13">
    <source>
        <dbReference type="Proteomes" id="UP000694388"/>
    </source>
</evidence>
<evidence type="ECO:0000256" key="1">
    <source>
        <dbReference type="ARBA" id="ARBA00007404"/>
    </source>
</evidence>
<dbReference type="FunFam" id="3.30.230.70:FF:000008">
    <property type="entry name" value="polyribonucleotide nucleotidyltransferase 1, mitochondrial"/>
    <property type="match status" value="1"/>
</dbReference>
<evidence type="ECO:0000256" key="4">
    <source>
        <dbReference type="ARBA" id="ARBA00022679"/>
    </source>
</evidence>
<keyword evidence="3" id="KW-0963">Cytoplasm</keyword>
<dbReference type="Pfam" id="PF00013">
    <property type="entry name" value="KH_1"/>
    <property type="match status" value="1"/>
</dbReference>
<keyword evidence="6 8" id="KW-0694">RNA-binding</keyword>
<dbReference type="Gene3D" id="2.40.50.140">
    <property type="entry name" value="Nucleic acid-binding proteins"/>
    <property type="match status" value="1"/>
</dbReference>
<dbReference type="GO" id="GO:0000175">
    <property type="term" value="F:3'-5'-RNA exonuclease activity"/>
    <property type="evidence" value="ECO:0007669"/>
    <property type="project" value="TreeGrafter"/>
</dbReference>
<dbReference type="InterPro" id="IPR004087">
    <property type="entry name" value="KH_dom"/>
</dbReference>
<evidence type="ECO:0000256" key="9">
    <source>
        <dbReference type="SAM" id="MobiDB-lite"/>
    </source>
</evidence>
<dbReference type="InterPro" id="IPR015847">
    <property type="entry name" value="ExoRNase_PH_dom2"/>
</dbReference>
<dbReference type="SUPFAM" id="SSF50249">
    <property type="entry name" value="Nucleic acid-binding proteins"/>
    <property type="match status" value="1"/>
</dbReference>
<keyword evidence="5" id="KW-0548">Nucleotidyltransferase</keyword>
<dbReference type="CDD" id="cd11363">
    <property type="entry name" value="RNase_PH_PNPase_1"/>
    <property type="match status" value="1"/>
</dbReference>
<evidence type="ECO:0000256" key="6">
    <source>
        <dbReference type="ARBA" id="ARBA00022884"/>
    </source>
</evidence>
<dbReference type="InterPro" id="IPR012162">
    <property type="entry name" value="PNPase"/>
</dbReference>
<organism evidence="12 13">
    <name type="scientific">Eptatretus burgeri</name>
    <name type="common">Inshore hagfish</name>
    <dbReference type="NCBI Taxonomy" id="7764"/>
    <lineage>
        <taxon>Eukaryota</taxon>
        <taxon>Metazoa</taxon>
        <taxon>Chordata</taxon>
        <taxon>Craniata</taxon>
        <taxon>Vertebrata</taxon>
        <taxon>Cyclostomata</taxon>
        <taxon>Myxini</taxon>
        <taxon>Myxiniformes</taxon>
        <taxon>Myxinidae</taxon>
        <taxon>Eptatretinae</taxon>
        <taxon>Eptatretus</taxon>
    </lineage>
</organism>
<dbReference type="PROSITE" id="PS50126">
    <property type="entry name" value="S1"/>
    <property type="match status" value="1"/>
</dbReference>
<dbReference type="InterPro" id="IPR004088">
    <property type="entry name" value="KH_dom_type_1"/>
</dbReference>
<dbReference type="OMA" id="RFMFHYN"/>
<accession>A0A8C4QJW0</accession>
<keyword evidence="4" id="KW-0808">Transferase</keyword>
<keyword evidence="10" id="KW-1133">Transmembrane helix</keyword>
<dbReference type="Gene3D" id="1.10.10.400">
    <property type="entry name" value="Polyribonucleotide nucleotidyltransferase, RNA-binding domain"/>
    <property type="match status" value="1"/>
</dbReference>
<dbReference type="FunFam" id="3.30.1370.10:FF:000044">
    <property type="entry name" value="Polyribonucleotide nucleotidyltransferase 1, mitochondrial"/>
    <property type="match status" value="1"/>
</dbReference>
<dbReference type="SUPFAM" id="SSF55666">
    <property type="entry name" value="Ribonuclease PH domain 2-like"/>
    <property type="match status" value="1"/>
</dbReference>
<dbReference type="InterPro" id="IPR036345">
    <property type="entry name" value="ExoRNase_PH_dom2_sf"/>
</dbReference>
<dbReference type="Pfam" id="PF01138">
    <property type="entry name" value="RNase_PH"/>
    <property type="match status" value="2"/>
</dbReference>
<dbReference type="InterPro" id="IPR001247">
    <property type="entry name" value="ExoRNase_PH_dom1"/>
</dbReference>
<dbReference type="PANTHER" id="PTHR11252">
    <property type="entry name" value="POLYRIBONUCLEOTIDE NUCLEOTIDYLTRANSFERASE"/>
    <property type="match status" value="1"/>
</dbReference>
<keyword evidence="13" id="KW-1185">Reference proteome</keyword>
<dbReference type="Proteomes" id="UP000694388">
    <property type="component" value="Unplaced"/>
</dbReference>
<evidence type="ECO:0000313" key="12">
    <source>
        <dbReference type="Ensembl" id="ENSEBUP00000016450.1"/>
    </source>
</evidence>
<dbReference type="InterPro" id="IPR020568">
    <property type="entry name" value="Ribosomal_Su5_D2-typ_SF"/>
</dbReference>
<dbReference type="EC" id="2.7.7.8" evidence="2"/>
<evidence type="ECO:0000256" key="2">
    <source>
        <dbReference type="ARBA" id="ARBA00012416"/>
    </source>
</evidence>
<feature type="transmembrane region" description="Helical" evidence="10">
    <location>
        <begin position="6"/>
        <end position="24"/>
    </location>
</feature>
<comment type="similarity">
    <text evidence="1">Belongs to the polyribonucleotide nucleotidyltransferase family.</text>
</comment>
<sequence>MLSFVNLTILPFSLFIYFYFFIHVSRKLKISTGKLARFADGCAVAEMGNTSVMVTAVSKTKPTLSQFLPLTVDYRQKAAAAGRIPTNHLRRELGQTDVEILTSRLIDRSIRPMFPTGYYYDTQVICNLLAVDGVNDPEVLAINGASAALAISDIPWNGPVGAVRMGLVGDEFVVNPSRKELSQSSLNLVVTGAARSTVVMLEGLAENILQPQLCHAIKIGVKHAQQVVLALDQLAMEVGREKRTVPKMYSIQKDLLDAFPETEPFDIMEVFSAMVRDIFRNMILDESRRCDGRHLCDLRPITCEVDLYRPLHGSAIFQRGQTQVLCTFAYSHWQDYMISHCNRFLAFVIFQFPPFATNEIGRVSGMNRRELGHGMSFNRVLIRELAYTLLLWSIKTQAQGDSRVSSCGIEDYLGDMDFKMAGSKKGITALQVFFSDYRLYRSSLLIFFPPPHRIAKSEILNIMLKTLPRPRASRKENGPTTEMIHVPISKRPRFIGPGGYNLRKLQAETGVTVSQADEETFSVFAPTPEAMIEAREVIQELGRDDQEQQLDFGAVYTATITELRDVGVMVKLYPNMTPVLLHNLQIDQRRVLHPSALGLQVGQEIQVKYFGRDPTDGRMRLSRKVLQAPIESTVPRTLNDRHSISFASEKNDAQEHAK</sequence>
<reference evidence="12" key="1">
    <citation type="submission" date="2025-08" db="UniProtKB">
        <authorList>
            <consortium name="Ensembl"/>
        </authorList>
    </citation>
    <scope>IDENTIFICATION</scope>
</reference>
<dbReference type="InterPro" id="IPR012340">
    <property type="entry name" value="NA-bd_OB-fold"/>
</dbReference>
<evidence type="ECO:0000256" key="5">
    <source>
        <dbReference type="ARBA" id="ARBA00022695"/>
    </source>
</evidence>